<feature type="binding site" evidence="11">
    <location>
        <position position="231"/>
    </location>
    <ligand>
        <name>Mn(2+)</name>
        <dbReference type="ChEBI" id="CHEBI:29035"/>
        <label>2</label>
    </ligand>
</feature>
<dbReference type="EMBL" id="MAAX01000118">
    <property type="protein sequence ID" value="OUS14556.1"/>
    <property type="molecule type" value="Genomic_DNA"/>
</dbReference>
<dbReference type="GO" id="GO:0030145">
    <property type="term" value="F:manganese ion binding"/>
    <property type="evidence" value="ECO:0007669"/>
    <property type="project" value="TreeGrafter"/>
</dbReference>
<keyword evidence="3 11" id="KW-0479">Metal-binding</keyword>
<feature type="binding site" evidence="11">
    <location>
        <position position="213"/>
    </location>
    <ligand>
        <name>Mn(2+)</name>
        <dbReference type="ChEBI" id="CHEBI:29035"/>
        <label>1</label>
    </ligand>
</feature>
<dbReference type="PANTHER" id="PTHR43749">
    <property type="entry name" value="RNA-SPLICING LIGASE RTCB"/>
    <property type="match status" value="1"/>
</dbReference>
<proteinExistence type="predicted"/>
<keyword evidence="6 10" id="KW-0342">GTP-binding</keyword>
<dbReference type="InterPro" id="IPR052915">
    <property type="entry name" value="RtcB-like"/>
</dbReference>
<feature type="active site" description="GMP-histidine intermediate" evidence="9">
    <location>
        <position position="373"/>
    </location>
</feature>
<accession>A0A1Z8AW44</accession>
<keyword evidence="5" id="KW-0692">RNA repair</keyword>
<dbReference type="GO" id="GO:0006396">
    <property type="term" value="P:RNA processing"/>
    <property type="evidence" value="ECO:0007669"/>
    <property type="project" value="InterPro"/>
</dbReference>
<sequence>MKKETNQTDFKNITGKEIVALGYPSGQWFTEAIHHINSNHLNQEQMEAYLEQFRLPPEVGIYEKPVPFSINLKAENEQEEDNVGKVIATMNAVMKTPTVINGSVMPDACPAGPVGTIPVGGVVAAKNAIHPGMHSADICCSVMLTDLGDADPKAVLDAASATTHFGPGGRPRGQQFQLPQELREEMEANFYLNSPRSISLAQEHLGTQGDGNHFLFVGKSKLTGNTMMITHHGSRAPGARLYSQGMKAAEKFRKLISPQTMKQNAWIPFDTHEGEKYWEALQTIRKWTKLNHELIHDGVKEKIGATVTNRFWNEHNFVFKDGDTFYHAKGATPLDPKFMPDITGPRLIPLNMSEPVLIVEGATTATNLGFAPHGAGRNMSRSQHKRNLAHKTDQEIFAEETKGLDIRFYSNEIDISELPSAYKNAAAVRQQMKDYNLGEVIDEVIPYGCIMAGDVDKNAPWRVKRRKKQMRKKK</sequence>
<evidence type="ECO:0000256" key="9">
    <source>
        <dbReference type="PIRSR" id="PIRSR601233-1"/>
    </source>
</evidence>
<name>A0A1Z8AW44_9FLAO</name>
<comment type="catalytic activity">
    <reaction evidence="8">
        <text>a 3'-end 3'-phospho-ribonucleotide-RNA + a 5'-end dephospho-ribonucleoside-RNA + GTP = a ribonucleotidyl-ribonucleotide-RNA + GMP + diphosphate</text>
        <dbReference type="Rhea" id="RHEA:68076"/>
        <dbReference type="Rhea" id="RHEA-COMP:10463"/>
        <dbReference type="Rhea" id="RHEA-COMP:13936"/>
        <dbReference type="Rhea" id="RHEA-COMP:17355"/>
        <dbReference type="ChEBI" id="CHEBI:33019"/>
        <dbReference type="ChEBI" id="CHEBI:37565"/>
        <dbReference type="ChEBI" id="CHEBI:58115"/>
        <dbReference type="ChEBI" id="CHEBI:83062"/>
        <dbReference type="ChEBI" id="CHEBI:138284"/>
        <dbReference type="ChEBI" id="CHEBI:173118"/>
        <dbReference type="EC" id="6.5.1.8"/>
    </reaction>
</comment>
<evidence type="ECO:0000256" key="11">
    <source>
        <dbReference type="PIRSR" id="PIRSR601233-3"/>
    </source>
</evidence>
<dbReference type="InterPro" id="IPR001233">
    <property type="entry name" value="RtcB"/>
</dbReference>
<keyword evidence="7 11" id="KW-0464">Manganese</keyword>
<dbReference type="Proteomes" id="UP000196102">
    <property type="component" value="Unassembled WGS sequence"/>
</dbReference>
<evidence type="ECO:0000256" key="7">
    <source>
        <dbReference type="ARBA" id="ARBA00023211"/>
    </source>
</evidence>
<keyword evidence="4 10" id="KW-0547">Nucleotide-binding</keyword>
<evidence type="ECO:0000313" key="12">
    <source>
        <dbReference type="EMBL" id="OUS14556.1"/>
    </source>
</evidence>
<evidence type="ECO:0000256" key="4">
    <source>
        <dbReference type="ARBA" id="ARBA00022741"/>
    </source>
</evidence>
<evidence type="ECO:0000256" key="5">
    <source>
        <dbReference type="ARBA" id="ARBA00022800"/>
    </source>
</evidence>
<dbReference type="GO" id="GO:0005525">
    <property type="term" value="F:GTP binding"/>
    <property type="evidence" value="ECO:0007669"/>
    <property type="project" value="UniProtKB-KW"/>
</dbReference>
<evidence type="ECO:0000256" key="10">
    <source>
        <dbReference type="PIRSR" id="PIRSR601233-2"/>
    </source>
</evidence>
<dbReference type="SUPFAM" id="SSF103365">
    <property type="entry name" value="Hypothetical protein PH1602"/>
    <property type="match status" value="1"/>
</dbReference>
<dbReference type="GO" id="GO:0042245">
    <property type="term" value="P:RNA repair"/>
    <property type="evidence" value="ECO:0007669"/>
    <property type="project" value="UniProtKB-KW"/>
</dbReference>
<comment type="cofactor">
    <cofactor evidence="11">
        <name>Mn(2+)</name>
        <dbReference type="ChEBI" id="CHEBI:29035"/>
    </cofactor>
    <text evidence="11">Binds 2 manganese ions per subunit.</text>
</comment>
<feature type="binding site" evidence="11">
    <location>
        <position position="315"/>
    </location>
    <ligand>
        <name>Mn(2+)</name>
        <dbReference type="ChEBI" id="CHEBI:29035"/>
        <label>2</label>
    </ligand>
</feature>
<dbReference type="GO" id="GO:0006281">
    <property type="term" value="P:DNA repair"/>
    <property type="evidence" value="ECO:0007669"/>
    <property type="project" value="TreeGrafter"/>
</dbReference>
<feature type="binding site" evidence="10">
    <location>
        <begin position="349"/>
        <end position="352"/>
    </location>
    <ligand>
        <name>GMP</name>
        <dbReference type="ChEBI" id="CHEBI:58115"/>
    </ligand>
</feature>
<evidence type="ECO:0000256" key="2">
    <source>
        <dbReference type="ARBA" id="ARBA00022598"/>
    </source>
</evidence>
<dbReference type="EC" id="6.5.1.8" evidence="1"/>
<dbReference type="AlphaFoldDB" id="A0A1Z8AW44"/>
<keyword evidence="2 12" id="KW-0436">Ligase</keyword>
<evidence type="ECO:0000313" key="13">
    <source>
        <dbReference type="Proteomes" id="UP000196102"/>
    </source>
</evidence>
<dbReference type="RefSeq" id="WP_303686831.1">
    <property type="nucleotide sequence ID" value="NZ_CAJXYO010000030.1"/>
</dbReference>
<evidence type="ECO:0000256" key="8">
    <source>
        <dbReference type="ARBA" id="ARBA00047746"/>
    </source>
</evidence>
<reference evidence="13" key="1">
    <citation type="journal article" date="2017" name="Proc. Natl. Acad. Sci. U.S.A.">
        <title>Simulation of Deepwater Horizon oil plume reveals substrate specialization within a complex community of hydrocarbon-degraders.</title>
        <authorList>
            <person name="Hu P."/>
            <person name="Dubinsky E.A."/>
            <person name="Probst A.J."/>
            <person name="Wang J."/>
            <person name="Sieber C.M.K."/>
            <person name="Tom L.M."/>
            <person name="Gardinali P."/>
            <person name="Banfield J.F."/>
            <person name="Atlas R.M."/>
            <person name="Andersen G.L."/>
        </authorList>
    </citation>
    <scope>NUCLEOTIDE SEQUENCE [LARGE SCALE GENOMIC DNA]</scope>
</reference>
<gene>
    <name evidence="12" type="ORF">A9Q93_07690</name>
</gene>
<dbReference type="PANTHER" id="PTHR43749:SF2">
    <property type="entry name" value="RNA-SPLICING LIGASE RTCB"/>
    <property type="match status" value="1"/>
</dbReference>
<evidence type="ECO:0000256" key="1">
    <source>
        <dbReference type="ARBA" id="ARBA00012726"/>
    </source>
</evidence>
<feature type="binding site" evidence="10">
    <location>
        <begin position="373"/>
        <end position="376"/>
    </location>
    <ligand>
        <name>GMP</name>
        <dbReference type="ChEBI" id="CHEBI:58115"/>
    </ligand>
</feature>
<comment type="caution">
    <text evidence="12">The sequence shown here is derived from an EMBL/GenBank/DDBJ whole genome shotgun (WGS) entry which is preliminary data.</text>
</comment>
<dbReference type="GO" id="GO:0003909">
    <property type="term" value="F:DNA ligase activity"/>
    <property type="evidence" value="ECO:0007669"/>
    <property type="project" value="TreeGrafter"/>
</dbReference>
<dbReference type="Gene3D" id="3.90.1860.10">
    <property type="entry name" value="tRNA-splicing ligase RtcB"/>
    <property type="match status" value="1"/>
</dbReference>
<dbReference type="InterPro" id="IPR036025">
    <property type="entry name" value="RtcB-like_sf"/>
</dbReference>
<dbReference type="Pfam" id="PF01139">
    <property type="entry name" value="RtcB"/>
    <property type="match status" value="1"/>
</dbReference>
<dbReference type="GO" id="GO:0170057">
    <property type="term" value="F:RNA ligase (GTP) activity"/>
    <property type="evidence" value="ECO:0007669"/>
    <property type="project" value="UniProtKB-EC"/>
</dbReference>
<evidence type="ECO:0000256" key="6">
    <source>
        <dbReference type="ARBA" id="ARBA00023134"/>
    </source>
</evidence>
<protein>
    <recommendedName>
        <fullName evidence="1">3'-phosphate/5'-hydroxy nucleic acid ligase</fullName>
        <ecNumber evidence="1">6.5.1.8</ecNumber>
    </recommendedName>
</protein>
<evidence type="ECO:0000256" key="3">
    <source>
        <dbReference type="ARBA" id="ARBA00022723"/>
    </source>
</evidence>
<organism evidence="12 13">
    <name type="scientific">Nonlabens dokdonensis</name>
    <dbReference type="NCBI Taxonomy" id="328515"/>
    <lineage>
        <taxon>Bacteria</taxon>
        <taxon>Pseudomonadati</taxon>
        <taxon>Bacteroidota</taxon>
        <taxon>Flavobacteriia</taxon>
        <taxon>Flavobacteriales</taxon>
        <taxon>Flavobacteriaceae</taxon>
        <taxon>Nonlabens</taxon>
    </lineage>
</organism>
<feature type="binding site" evidence="10">
    <location>
        <begin position="315"/>
        <end position="316"/>
    </location>
    <ligand>
        <name>GMP</name>
        <dbReference type="ChEBI" id="CHEBI:58115"/>
    </ligand>
</feature>